<reference evidence="1 2" key="1">
    <citation type="journal article" date="2019" name="Sci. Rep.">
        <title>Orb-weaving spider Araneus ventricosus genome elucidates the spidroin gene catalogue.</title>
        <authorList>
            <person name="Kono N."/>
            <person name="Nakamura H."/>
            <person name="Ohtoshi R."/>
            <person name="Moran D.A.P."/>
            <person name="Shinohara A."/>
            <person name="Yoshida Y."/>
            <person name="Fujiwara M."/>
            <person name="Mori M."/>
            <person name="Tomita M."/>
            <person name="Arakawa K."/>
        </authorList>
    </citation>
    <scope>NUCLEOTIDE SEQUENCE [LARGE SCALE GENOMIC DNA]</scope>
</reference>
<evidence type="ECO:0000313" key="2">
    <source>
        <dbReference type="Proteomes" id="UP000499080"/>
    </source>
</evidence>
<keyword evidence="2" id="KW-1185">Reference proteome</keyword>
<comment type="caution">
    <text evidence="1">The sequence shown here is derived from an EMBL/GenBank/DDBJ whole genome shotgun (WGS) entry which is preliminary data.</text>
</comment>
<proteinExistence type="predicted"/>
<dbReference type="AlphaFoldDB" id="A0A4Y2LKK0"/>
<gene>
    <name evidence="1" type="ORF">AVEN_6593_1</name>
</gene>
<sequence>MIPKKKKPLRGIRYRAVPGILKAIDLSIRTINEIGTVLDILPLPHRWKQVLHNAGDYMKGILTFQTNINAASTAIIWVPVLNSKTL</sequence>
<dbReference type="EMBL" id="BGPR01006006">
    <property type="protein sequence ID" value="GBN15305.1"/>
    <property type="molecule type" value="Genomic_DNA"/>
</dbReference>
<dbReference type="Proteomes" id="UP000499080">
    <property type="component" value="Unassembled WGS sequence"/>
</dbReference>
<accession>A0A4Y2LKK0</accession>
<organism evidence="1 2">
    <name type="scientific">Araneus ventricosus</name>
    <name type="common">Orbweaver spider</name>
    <name type="synonym">Epeira ventricosa</name>
    <dbReference type="NCBI Taxonomy" id="182803"/>
    <lineage>
        <taxon>Eukaryota</taxon>
        <taxon>Metazoa</taxon>
        <taxon>Ecdysozoa</taxon>
        <taxon>Arthropoda</taxon>
        <taxon>Chelicerata</taxon>
        <taxon>Arachnida</taxon>
        <taxon>Araneae</taxon>
        <taxon>Araneomorphae</taxon>
        <taxon>Entelegynae</taxon>
        <taxon>Araneoidea</taxon>
        <taxon>Araneidae</taxon>
        <taxon>Araneus</taxon>
    </lineage>
</organism>
<name>A0A4Y2LKK0_ARAVE</name>
<evidence type="ECO:0000313" key="1">
    <source>
        <dbReference type="EMBL" id="GBN15305.1"/>
    </source>
</evidence>
<protein>
    <submittedName>
        <fullName evidence="1">Uncharacterized protein</fullName>
    </submittedName>
</protein>